<keyword evidence="3" id="KW-1185">Reference proteome</keyword>
<gene>
    <name evidence="2" type="ORF">DFP72DRAFT_884759</name>
</gene>
<sequence length="85" mass="9729">WLVFFFLVCFFDFLSVCGSIGYFTLADGFSSYMPISPPLLLVYLVYSFSGFVIGSHITPHERMNEQFGLVSFLTDTLYILRSCML</sequence>
<feature type="transmembrane region" description="Helical" evidence="1">
    <location>
        <begin position="35"/>
        <end position="54"/>
    </location>
</feature>
<organism evidence="2 3">
    <name type="scientific">Ephemerocybe angulata</name>
    <dbReference type="NCBI Taxonomy" id="980116"/>
    <lineage>
        <taxon>Eukaryota</taxon>
        <taxon>Fungi</taxon>
        <taxon>Dikarya</taxon>
        <taxon>Basidiomycota</taxon>
        <taxon>Agaricomycotina</taxon>
        <taxon>Agaricomycetes</taxon>
        <taxon>Agaricomycetidae</taxon>
        <taxon>Agaricales</taxon>
        <taxon>Agaricineae</taxon>
        <taxon>Psathyrellaceae</taxon>
        <taxon>Ephemerocybe</taxon>
    </lineage>
</organism>
<keyword evidence="1" id="KW-1133">Transmembrane helix</keyword>
<protein>
    <submittedName>
        <fullName evidence="2">Uncharacterized protein</fullName>
    </submittedName>
</protein>
<dbReference type="AlphaFoldDB" id="A0A8H6I6Q7"/>
<evidence type="ECO:0000313" key="2">
    <source>
        <dbReference type="EMBL" id="KAF6759945.1"/>
    </source>
</evidence>
<dbReference type="Proteomes" id="UP000521943">
    <property type="component" value="Unassembled WGS sequence"/>
</dbReference>
<proteinExistence type="predicted"/>
<keyword evidence="1" id="KW-0812">Transmembrane</keyword>
<evidence type="ECO:0000313" key="3">
    <source>
        <dbReference type="Proteomes" id="UP000521943"/>
    </source>
</evidence>
<feature type="non-terminal residue" evidence="2">
    <location>
        <position position="1"/>
    </location>
</feature>
<accession>A0A8H6I6Q7</accession>
<comment type="caution">
    <text evidence="2">The sequence shown here is derived from an EMBL/GenBank/DDBJ whole genome shotgun (WGS) entry which is preliminary data.</text>
</comment>
<keyword evidence="1" id="KW-0472">Membrane</keyword>
<name>A0A8H6I6Q7_9AGAR</name>
<reference evidence="2 3" key="1">
    <citation type="submission" date="2020-07" db="EMBL/GenBank/DDBJ databases">
        <title>Comparative genomics of pyrophilous fungi reveals a link between fire events and developmental genes.</title>
        <authorList>
            <consortium name="DOE Joint Genome Institute"/>
            <person name="Steindorff A.S."/>
            <person name="Carver A."/>
            <person name="Calhoun S."/>
            <person name="Stillman K."/>
            <person name="Liu H."/>
            <person name="Lipzen A."/>
            <person name="Pangilinan J."/>
            <person name="Labutti K."/>
            <person name="Bruns T.D."/>
            <person name="Grigoriev I.V."/>
        </authorList>
    </citation>
    <scope>NUCLEOTIDE SEQUENCE [LARGE SCALE GENOMIC DNA]</scope>
    <source>
        <strain evidence="2 3">CBS 144469</strain>
    </source>
</reference>
<dbReference type="EMBL" id="JACGCI010000014">
    <property type="protein sequence ID" value="KAF6759945.1"/>
    <property type="molecule type" value="Genomic_DNA"/>
</dbReference>
<evidence type="ECO:0000256" key="1">
    <source>
        <dbReference type="SAM" id="Phobius"/>
    </source>
</evidence>